<accession>A0A2G8T190</accession>
<protein>
    <submittedName>
        <fullName evidence="1">Uncharacterized protein</fullName>
    </submittedName>
</protein>
<keyword evidence="2" id="KW-1185">Reference proteome</keyword>
<dbReference type="Proteomes" id="UP000228593">
    <property type="component" value="Unassembled WGS sequence"/>
</dbReference>
<organism evidence="1 2">
    <name type="scientific">Massilia psychrophila</name>
    <dbReference type="NCBI Taxonomy" id="1603353"/>
    <lineage>
        <taxon>Bacteria</taxon>
        <taxon>Pseudomonadati</taxon>
        <taxon>Pseudomonadota</taxon>
        <taxon>Betaproteobacteria</taxon>
        <taxon>Burkholderiales</taxon>
        <taxon>Oxalobacteraceae</taxon>
        <taxon>Telluria group</taxon>
        <taxon>Massilia</taxon>
    </lineage>
</organism>
<evidence type="ECO:0000313" key="1">
    <source>
        <dbReference type="EMBL" id="PIL39468.1"/>
    </source>
</evidence>
<name>A0A2G8T190_9BURK</name>
<evidence type="ECO:0000313" key="2">
    <source>
        <dbReference type="Proteomes" id="UP000228593"/>
    </source>
</evidence>
<dbReference type="EMBL" id="PDOB01000018">
    <property type="protein sequence ID" value="PIL39468.1"/>
    <property type="molecule type" value="Genomic_DNA"/>
</dbReference>
<dbReference type="AlphaFoldDB" id="A0A2G8T190"/>
<comment type="caution">
    <text evidence="1">The sequence shown here is derived from an EMBL/GenBank/DDBJ whole genome shotgun (WGS) entry which is preliminary data.</text>
</comment>
<sequence length="81" mass="9226">MAAAAGGDFFMDSLMARKPFDRARGMVGNYCLVILLLSDIYPNRWRGLKLVMFQLQVNVTATAIRILINRFTYIKRLISVV</sequence>
<reference evidence="1 2" key="1">
    <citation type="submission" date="2017-10" db="EMBL/GenBank/DDBJ databases">
        <title>Massilia psychrophilum sp. nov., a novel purple-pigmented bacterium isolated from Tianshan glacier, Xinjiang Municipality, China.</title>
        <authorList>
            <person name="Wang H."/>
        </authorList>
    </citation>
    <scope>NUCLEOTIDE SEQUENCE [LARGE SCALE GENOMIC DNA]</scope>
    <source>
        <strain evidence="1 2">JCM 30813</strain>
    </source>
</reference>
<proteinExistence type="predicted"/>
<gene>
    <name evidence="1" type="ORF">CR103_12750</name>
</gene>